<protein>
    <submittedName>
        <fullName evidence="1">Uncharacterized protein</fullName>
    </submittedName>
</protein>
<sequence>MKGAISEEEALVEHIRSLRMEARTTRPSRL</sequence>
<keyword evidence="2" id="KW-1185">Reference proteome</keyword>
<name>A0AAN8EYB3_TRICO</name>
<accession>A0AAN8EYB3</accession>
<dbReference type="AlphaFoldDB" id="A0AAN8EYB3"/>
<reference evidence="1 2" key="1">
    <citation type="submission" date="2019-10" db="EMBL/GenBank/DDBJ databases">
        <title>Assembly and Annotation for the nematode Trichostrongylus colubriformis.</title>
        <authorList>
            <person name="Martin J."/>
        </authorList>
    </citation>
    <scope>NUCLEOTIDE SEQUENCE [LARGE SCALE GENOMIC DNA]</scope>
    <source>
        <strain evidence="1">G859</strain>
        <tissue evidence="1">Whole worm</tissue>
    </source>
</reference>
<proteinExistence type="predicted"/>
<organism evidence="1 2">
    <name type="scientific">Trichostrongylus colubriformis</name>
    <name type="common">Black scour worm</name>
    <dbReference type="NCBI Taxonomy" id="6319"/>
    <lineage>
        <taxon>Eukaryota</taxon>
        <taxon>Metazoa</taxon>
        <taxon>Ecdysozoa</taxon>
        <taxon>Nematoda</taxon>
        <taxon>Chromadorea</taxon>
        <taxon>Rhabditida</taxon>
        <taxon>Rhabditina</taxon>
        <taxon>Rhabditomorpha</taxon>
        <taxon>Strongyloidea</taxon>
        <taxon>Trichostrongylidae</taxon>
        <taxon>Trichostrongylus</taxon>
    </lineage>
</organism>
<evidence type="ECO:0000313" key="2">
    <source>
        <dbReference type="Proteomes" id="UP001331761"/>
    </source>
</evidence>
<comment type="caution">
    <text evidence="1">The sequence shown here is derived from an EMBL/GenBank/DDBJ whole genome shotgun (WGS) entry which is preliminary data.</text>
</comment>
<dbReference type="Proteomes" id="UP001331761">
    <property type="component" value="Unassembled WGS sequence"/>
</dbReference>
<evidence type="ECO:0000313" key="1">
    <source>
        <dbReference type="EMBL" id="KAK5968467.1"/>
    </source>
</evidence>
<gene>
    <name evidence="1" type="ORF">GCK32_013522</name>
</gene>
<dbReference type="EMBL" id="WIXE01021345">
    <property type="protein sequence ID" value="KAK5968467.1"/>
    <property type="molecule type" value="Genomic_DNA"/>
</dbReference>